<dbReference type="Proteomes" id="UP000504606">
    <property type="component" value="Unplaced"/>
</dbReference>
<name>A0A9C6X6A3_FRAOC</name>
<dbReference type="AlphaFoldDB" id="A0A9C6X6A3"/>
<proteinExistence type="predicted"/>
<dbReference type="GeneID" id="127751028"/>
<evidence type="ECO:0000313" key="2">
    <source>
        <dbReference type="RefSeq" id="XP_052129864.1"/>
    </source>
</evidence>
<keyword evidence="1" id="KW-1185">Reference proteome</keyword>
<protein>
    <submittedName>
        <fullName evidence="2">Uncharacterized protein LOC127751028</fullName>
    </submittedName>
</protein>
<accession>A0A9C6X6A3</accession>
<dbReference type="RefSeq" id="XP_052129864.1">
    <property type="nucleotide sequence ID" value="XM_052273904.1"/>
</dbReference>
<dbReference type="OrthoDB" id="5949854at2759"/>
<reference evidence="2" key="1">
    <citation type="submission" date="2025-08" db="UniProtKB">
        <authorList>
            <consortium name="RefSeq"/>
        </authorList>
    </citation>
    <scope>IDENTIFICATION</scope>
    <source>
        <tissue evidence="2">Whole organism</tissue>
    </source>
</reference>
<dbReference type="KEGG" id="foc:127751028"/>
<dbReference type="PANTHER" id="PTHR47018">
    <property type="entry name" value="CXC DOMAIN-CONTAINING PROTEIN-RELATED"/>
    <property type="match status" value="1"/>
</dbReference>
<organism evidence="1 2">
    <name type="scientific">Frankliniella occidentalis</name>
    <name type="common">Western flower thrips</name>
    <name type="synonym">Euthrips occidentalis</name>
    <dbReference type="NCBI Taxonomy" id="133901"/>
    <lineage>
        <taxon>Eukaryota</taxon>
        <taxon>Metazoa</taxon>
        <taxon>Ecdysozoa</taxon>
        <taxon>Arthropoda</taxon>
        <taxon>Hexapoda</taxon>
        <taxon>Insecta</taxon>
        <taxon>Pterygota</taxon>
        <taxon>Neoptera</taxon>
        <taxon>Paraneoptera</taxon>
        <taxon>Thysanoptera</taxon>
        <taxon>Terebrantia</taxon>
        <taxon>Thripoidea</taxon>
        <taxon>Thripidae</taxon>
        <taxon>Frankliniella</taxon>
    </lineage>
</organism>
<sequence length="765" mass="86227">MLKQAYDEDGDFVPFESWRDDKRKAVPHFAYWHTFLILQLTMLQFVRSIRSADFACYVETLDLIMPWFFALDHLNYARWGSVHVRDMANIAQTHPALAAEFRAGRFVGRNSSREFSGMALDQVHEQLNARMKGNSGMIGLTESPDTLLKWLLSGPDVAVVLEKFEEAYGMQQTSDLTLHHNDTAAANAAFRRDVKALRARFLERGNPFLETGEELFNIDSGRVVADKAALQAIMEIEDIGKRQYALFVQERLESDTKSLFDPISKNNFKLMKAATKKKVVTKVASLKNDVFLFSRLWITTHMRKGDMNEFFKHENQALPPSLTLNGTMRTGEKCEIVPALIEHTTAVCLSAFRPTVDAIVIDGAALVNMIHPSATCKTFVEYFASFHNYVEREMRSVSRVDLVFDVYLKDSLKNGTRDKRGEGQRMKVTLNSKLPTSWSKFMRDSQNKEDLFNMLADYLVDKDWNEKVLIVTRQSSCLSSTRQNPGENLTPCSHEEADTRMMLHAASAAANGCPRVLIRTVDSDVVVLAVWTASKVAMDELWLSYGVGKHQKFIAAHEIAKKLGPAKCEVLPAFHILTGCDITSSFGSVGKKTAFDTWMLTPDATEGLQQLSDGRLNEALPLLEKLVIRMYSKKCAETKLNSCRRALFQEGRQITSLPPTQDAFLQHCKRVMREVKVALQSLVPLPDVPSPDKCGWRRSIEGDWEQVWITLPEASKACKQLVSCKCKKPCKPSACSCLKLTKWGCSDLCPCPCPKTVIQNDTDEE</sequence>
<evidence type="ECO:0000313" key="1">
    <source>
        <dbReference type="Proteomes" id="UP000504606"/>
    </source>
</evidence>
<gene>
    <name evidence="2" type="primary">LOC127751028</name>
</gene>